<keyword evidence="1" id="KW-1133">Transmembrane helix</keyword>
<dbReference type="Proteomes" id="UP000317122">
    <property type="component" value="Unassembled WGS sequence"/>
</dbReference>
<evidence type="ECO:0000313" key="3">
    <source>
        <dbReference type="Proteomes" id="UP000317122"/>
    </source>
</evidence>
<accession>A0A562NRK6</accession>
<reference evidence="2 3" key="1">
    <citation type="journal article" date="2015" name="Stand. Genomic Sci.">
        <title>Genomic Encyclopedia of Bacterial and Archaeal Type Strains, Phase III: the genomes of soil and plant-associated and newly described type strains.</title>
        <authorList>
            <person name="Whitman W.B."/>
            <person name="Woyke T."/>
            <person name="Klenk H.P."/>
            <person name="Zhou Y."/>
            <person name="Lilburn T.G."/>
            <person name="Beck B.J."/>
            <person name="De Vos P."/>
            <person name="Vandamme P."/>
            <person name="Eisen J.A."/>
            <person name="Garrity G."/>
            <person name="Hugenholtz P."/>
            <person name="Kyrpides N.C."/>
        </authorList>
    </citation>
    <scope>NUCLEOTIDE SEQUENCE [LARGE SCALE GENOMIC DNA]</scope>
    <source>
        <strain evidence="2 3">CGMCC 1.2546</strain>
    </source>
</reference>
<dbReference type="AlphaFoldDB" id="A0A562NRK6"/>
<dbReference type="OrthoDB" id="8404638at2"/>
<dbReference type="RefSeq" id="WP_145719649.1">
    <property type="nucleotide sequence ID" value="NZ_BSPF01000123.1"/>
</dbReference>
<evidence type="ECO:0000313" key="2">
    <source>
        <dbReference type="EMBL" id="TWI34681.1"/>
    </source>
</evidence>
<name>A0A562NRK6_9HYPH</name>
<feature type="transmembrane region" description="Helical" evidence="1">
    <location>
        <begin position="37"/>
        <end position="55"/>
    </location>
</feature>
<gene>
    <name evidence="2" type="ORF">IQ26_03595</name>
</gene>
<comment type="caution">
    <text evidence="2">The sequence shown here is derived from an EMBL/GenBank/DDBJ whole genome shotgun (WGS) entry which is preliminary data.</text>
</comment>
<organism evidence="2 3">
    <name type="scientific">Mesorhizobium tianshanense</name>
    <dbReference type="NCBI Taxonomy" id="39844"/>
    <lineage>
        <taxon>Bacteria</taxon>
        <taxon>Pseudomonadati</taxon>
        <taxon>Pseudomonadota</taxon>
        <taxon>Alphaproteobacteria</taxon>
        <taxon>Hyphomicrobiales</taxon>
        <taxon>Phyllobacteriaceae</taxon>
        <taxon>Mesorhizobium</taxon>
    </lineage>
</organism>
<keyword evidence="3" id="KW-1185">Reference proteome</keyword>
<protein>
    <submittedName>
        <fullName evidence="2">Uncharacterized protein</fullName>
    </submittedName>
</protein>
<sequence length="72" mass="7820">MKWFNTNAAHNLINVLILLLTSLVGFDWTMFGIDAALALKVTGVLSLLKILMNVVRDGIAGLVRKQPAVEGN</sequence>
<keyword evidence="1" id="KW-0812">Transmembrane</keyword>
<evidence type="ECO:0000256" key="1">
    <source>
        <dbReference type="SAM" id="Phobius"/>
    </source>
</evidence>
<dbReference type="EMBL" id="VLKT01000021">
    <property type="protein sequence ID" value="TWI34681.1"/>
    <property type="molecule type" value="Genomic_DNA"/>
</dbReference>
<keyword evidence="1" id="KW-0472">Membrane</keyword>
<feature type="transmembrane region" description="Helical" evidence="1">
    <location>
        <begin position="12"/>
        <end position="31"/>
    </location>
</feature>
<proteinExistence type="predicted"/>